<dbReference type="EMBL" id="CATOUU010000488">
    <property type="protein sequence ID" value="CAI9931402.1"/>
    <property type="molecule type" value="Genomic_DNA"/>
</dbReference>
<dbReference type="AlphaFoldDB" id="A0AA86P2L6"/>
<protein>
    <submittedName>
        <fullName evidence="2">Hypothetical_protein</fullName>
    </submittedName>
</protein>
<comment type="caution">
    <text evidence="1">The sequence shown here is derived from an EMBL/GenBank/DDBJ whole genome shotgun (WGS) entry which is preliminary data.</text>
</comment>
<reference evidence="1" key="1">
    <citation type="submission" date="2023-06" db="EMBL/GenBank/DDBJ databases">
        <authorList>
            <person name="Kurt Z."/>
        </authorList>
    </citation>
    <scope>NUCLEOTIDE SEQUENCE</scope>
</reference>
<gene>
    <name evidence="1" type="ORF">HINF_LOCUS19047</name>
    <name evidence="2" type="ORF">HINF_LOCUS77346</name>
</gene>
<dbReference type="EMBL" id="CAXDID020000756">
    <property type="protein sequence ID" value="CAL6113096.1"/>
    <property type="molecule type" value="Genomic_DNA"/>
</dbReference>
<proteinExistence type="predicted"/>
<reference evidence="2 3" key="2">
    <citation type="submission" date="2024-07" db="EMBL/GenBank/DDBJ databases">
        <authorList>
            <person name="Akdeniz Z."/>
        </authorList>
    </citation>
    <scope>NUCLEOTIDE SEQUENCE [LARGE SCALE GENOMIC DNA]</scope>
</reference>
<evidence type="ECO:0000313" key="1">
    <source>
        <dbReference type="EMBL" id="CAI9931402.1"/>
    </source>
</evidence>
<keyword evidence="3" id="KW-1185">Reference proteome</keyword>
<evidence type="ECO:0000313" key="3">
    <source>
        <dbReference type="Proteomes" id="UP001642409"/>
    </source>
</evidence>
<name>A0AA86P2L6_9EUKA</name>
<dbReference type="Proteomes" id="UP001642409">
    <property type="component" value="Unassembled WGS sequence"/>
</dbReference>
<accession>A0AA86P2L6</accession>
<sequence length="221" mass="25696">MTNTFDFNPLQTSSKLTVEIDKDVTTDFRSLIQCRPNIVKLYYQQIDLKQLSGTWNDLLFANCEFVNGDNIINAKTVKIFEPDIQNFGAIICDQLTLRNTEVKELSNTKKICMSNVTININNPNPASYLFLSQCLFKRFSLTLFPNLETVQIQCDKKNQIGYVFNSFLDQKMIRNNQKKKNIEIITLENIKMSQFKERIKILTAGFSYLQQICLQFQKSQE</sequence>
<evidence type="ECO:0000313" key="2">
    <source>
        <dbReference type="EMBL" id="CAL6113096.1"/>
    </source>
</evidence>
<organism evidence="1">
    <name type="scientific">Hexamita inflata</name>
    <dbReference type="NCBI Taxonomy" id="28002"/>
    <lineage>
        <taxon>Eukaryota</taxon>
        <taxon>Metamonada</taxon>
        <taxon>Diplomonadida</taxon>
        <taxon>Hexamitidae</taxon>
        <taxon>Hexamitinae</taxon>
        <taxon>Hexamita</taxon>
    </lineage>
</organism>